<dbReference type="InterPro" id="IPR051686">
    <property type="entry name" value="Lipoprotein_DolP"/>
</dbReference>
<dbReference type="Pfam" id="PF04972">
    <property type="entry name" value="BON"/>
    <property type="match status" value="3"/>
</dbReference>
<evidence type="ECO:0000313" key="3">
    <source>
        <dbReference type="EMBL" id="MBP2378734.1"/>
    </source>
</evidence>
<keyword evidence="1" id="KW-0732">Signal</keyword>
<reference evidence="3 4" key="1">
    <citation type="submission" date="2021-03" db="EMBL/GenBank/DDBJ databases">
        <title>Sequencing the genomes of 1000 actinobacteria strains.</title>
        <authorList>
            <person name="Klenk H.-P."/>
        </authorList>
    </citation>
    <scope>NUCLEOTIDE SEQUENCE [LARGE SCALE GENOMIC DNA]</scope>
    <source>
        <strain evidence="3 4">DSM 13468</strain>
    </source>
</reference>
<feature type="domain" description="BON" evidence="2">
    <location>
        <begin position="154"/>
        <end position="222"/>
    </location>
</feature>
<dbReference type="InterPro" id="IPR007055">
    <property type="entry name" value="BON_dom"/>
</dbReference>
<keyword evidence="4" id="KW-1185">Reference proteome</keyword>
<feature type="domain" description="BON" evidence="2">
    <location>
        <begin position="84"/>
        <end position="151"/>
    </location>
</feature>
<evidence type="ECO:0000259" key="2">
    <source>
        <dbReference type="PROSITE" id="PS50914"/>
    </source>
</evidence>
<evidence type="ECO:0000313" key="4">
    <source>
        <dbReference type="Proteomes" id="UP000703720"/>
    </source>
</evidence>
<protein>
    <submittedName>
        <fullName evidence="3">Osmotically-inducible protein OsmY</fullName>
    </submittedName>
</protein>
<name>A0ABS4WR86_9MICO</name>
<dbReference type="EMBL" id="JAGIOA010000001">
    <property type="protein sequence ID" value="MBP2378734.1"/>
    <property type="molecule type" value="Genomic_DNA"/>
</dbReference>
<dbReference type="InterPro" id="IPR014004">
    <property type="entry name" value="Transpt-assoc_nodulatn_dom_bac"/>
</dbReference>
<dbReference type="RefSeq" id="WP_307803589.1">
    <property type="nucleotide sequence ID" value="NZ_BAAAIO010000001.1"/>
</dbReference>
<evidence type="ECO:0000256" key="1">
    <source>
        <dbReference type="ARBA" id="ARBA00022729"/>
    </source>
</evidence>
<sequence>MMNTTEHIDDRDVQRAVSQELQWTPGLDDAAIGVAVTDGAVALSGEVNTYSERLAVKHAALRVRGVSTLVDDIVVRPMDGAQITDTDVAREVDHALHAAANVPITVKAVIEEGEVTLMGEVEWDHQRRSAKRAVQHLRGVMNVNSLITLSARPSAADAEDRIHGAILRNAAVDANAVSVAIEGTTAILTGTVRSWPEKSQAADAAWASPYVTYVDNRIDVRAR</sequence>
<dbReference type="PANTHER" id="PTHR34606">
    <property type="entry name" value="BON DOMAIN-CONTAINING PROTEIN"/>
    <property type="match status" value="1"/>
</dbReference>
<organism evidence="3 4">
    <name type="scientific">Microbacterium phyllosphaerae</name>
    <dbReference type="NCBI Taxonomy" id="124798"/>
    <lineage>
        <taxon>Bacteria</taxon>
        <taxon>Bacillati</taxon>
        <taxon>Actinomycetota</taxon>
        <taxon>Actinomycetes</taxon>
        <taxon>Micrococcales</taxon>
        <taxon>Microbacteriaceae</taxon>
        <taxon>Microbacterium</taxon>
    </lineage>
</organism>
<dbReference type="SMART" id="SM00749">
    <property type="entry name" value="BON"/>
    <property type="match status" value="3"/>
</dbReference>
<gene>
    <name evidence="3" type="ORF">JOF42_002229</name>
</gene>
<dbReference type="PROSITE" id="PS50914">
    <property type="entry name" value="BON"/>
    <property type="match status" value="3"/>
</dbReference>
<proteinExistence type="predicted"/>
<dbReference type="Proteomes" id="UP000703720">
    <property type="component" value="Unassembled WGS sequence"/>
</dbReference>
<comment type="caution">
    <text evidence="3">The sequence shown here is derived from an EMBL/GenBank/DDBJ whole genome shotgun (WGS) entry which is preliminary data.</text>
</comment>
<dbReference type="PANTHER" id="PTHR34606:SF4">
    <property type="entry name" value="OUTER MEMBRANE LIPOPROTEIN DOLP"/>
    <property type="match status" value="1"/>
</dbReference>
<feature type="domain" description="BON" evidence="2">
    <location>
        <begin position="9"/>
        <end position="77"/>
    </location>
</feature>
<dbReference type="Gene3D" id="3.30.1340.30">
    <property type="match status" value="3"/>
</dbReference>
<accession>A0ABS4WR86</accession>